<dbReference type="AlphaFoldDB" id="M5S630"/>
<evidence type="ECO:0000313" key="2">
    <source>
        <dbReference type="EMBL" id="EMI26901.1"/>
    </source>
</evidence>
<dbReference type="RefSeq" id="WP_008666511.1">
    <property type="nucleotide sequence ID" value="NZ_ANOF01000081.1"/>
</dbReference>
<dbReference type="InterPro" id="IPR003593">
    <property type="entry name" value="AAA+_ATPase"/>
</dbReference>
<organism evidence="2 3">
    <name type="scientific">Rhodopirellula europaea SH398</name>
    <dbReference type="NCBI Taxonomy" id="1263868"/>
    <lineage>
        <taxon>Bacteria</taxon>
        <taxon>Pseudomonadati</taxon>
        <taxon>Planctomycetota</taxon>
        <taxon>Planctomycetia</taxon>
        <taxon>Pirellulales</taxon>
        <taxon>Pirellulaceae</taxon>
        <taxon>Rhodopirellula</taxon>
    </lineage>
</organism>
<dbReference type="Gene3D" id="1.10.8.80">
    <property type="entry name" value="Magnesium chelatase subunit I, C-Terminal domain"/>
    <property type="match status" value="1"/>
</dbReference>
<evidence type="ECO:0000259" key="1">
    <source>
        <dbReference type="SMART" id="SM00382"/>
    </source>
</evidence>
<evidence type="ECO:0000313" key="3">
    <source>
        <dbReference type="Proteomes" id="UP000011996"/>
    </source>
</evidence>
<dbReference type="GO" id="GO:0016887">
    <property type="term" value="F:ATP hydrolysis activity"/>
    <property type="evidence" value="ECO:0007669"/>
    <property type="project" value="InterPro"/>
</dbReference>
<gene>
    <name evidence="2" type="ORF">RESH_02483</name>
</gene>
<dbReference type="SUPFAM" id="SSF52540">
    <property type="entry name" value="P-loop containing nucleoside triphosphate hydrolases"/>
    <property type="match status" value="1"/>
</dbReference>
<name>M5S630_9BACT</name>
<reference evidence="2 3" key="1">
    <citation type="journal article" date="2013" name="Mar. Genomics">
        <title>Expression of sulfatases in Rhodopirellula baltica and the diversity of sulfatases in the genus Rhodopirellula.</title>
        <authorList>
            <person name="Wegner C.E."/>
            <person name="Richter-Heitmann T."/>
            <person name="Klindworth A."/>
            <person name="Klockow C."/>
            <person name="Richter M."/>
            <person name="Achstetter T."/>
            <person name="Glockner F.O."/>
            <person name="Harder J."/>
        </authorList>
    </citation>
    <scope>NUCLEOTIDE SEQUENCE [LARGE SCALE GENOMIC DNA]</scope>
    <source>
        <strain evidence="2 3">SH398</strain>
    </source>
</reference>
<dbReference type="PANTHER" id="PTHR42759:SF5">
    <property type="entry name" value="METHANOL DEHYDROGENASE REGULATOR"/>
    <property type="match status" value="1"/>
</dbReference>
<dbReference type="STRING" id="1263868.RESH_02483"/>
<dbReference type="Pfam" id="PF17863">
    <property type="entry name" value="AAA_lid_2"/>
    <property type="match status" value="1"/>
</dbReference>
<dbReference type="InterPro" id="IPR050764">
    <property type="entry name" value="CbbQ/NirQ/NorQ/GpvN"/>
</dbReference>
<dbReference type="PIRSF" id="PIRSF002849">
    <property type="entry name" value="AAA_ATPase_chaperone_MoxR_prd"/>
    <property type="match status" value="1"/>
</dbReference>
<comment type="caution">
    <text evidence="2">The sequence shown here is derived from an EMBL/GenBank/DDBJ whole genome shotgun (WGS) entry which is preliminary data.</text>
</comment>
<dbReference type="OrthoDB" id="9808397at2"/>
<dbReference type="Pfam" id="PF07726">
    <property type="entry name" value="AAA_3"/>
    <property type="match status" value="1"/>
</dbReference>
<dbReference type="InterPro" id="IPR027417">
    <property type="entry name" value="P-loop_NTPase"/>
</dbReference>
<dbReference type="PANTHER" id="PTHR42759">
    <property type="entry name" value="MOXR FAMILY PROTEIN"/>
    <property type="match status" value="1"/>
</dbReference>
<accession>M5S630</accession>
<sequence>MSVATEHEDRTQTALQAIRDQLGSVLLGKTEQIEMVIACLLAQGHLLLDDLPGTGKTTLAKALADCLGGRLARIQCTPDLLPTDVTGFNLFNQKTREFEFHPGPVFADVLLADELNRTTPRTQSALLEAMAERQVTIDSVPHSLSETFLVIATQNPIDSHGAYPLPEAQLDRFTIKLQIGYPDREAQLGILENAARADSVNERASSTLSLAELRQIQQQVQTTSVHPKVQGYLVDLVEATRNDAAIQLGVSPRGMLLWQRIAQAWAVLQGRDFVTPSDVAKVAHPVLSVRLLTMADDSDSVIDRIMTQVPTPEYK</sequence>
<dbReference type="GO" id="GO:0005524">
    <property type="term" value="F:ATP binding"/>
    <property type="evidence" value="ECO:0007669"/>
    <property type="project" value="InterPro"/>
</dbReference>
<dbReference type="Proteomes" id="UP000011996">
    <property type="component" value="Unassembled WGS sequence"/>
</dbReference>
<protein>
    <submittedName>
        <fullName evidence="2">Methanol dehydrogenase regulatory protein</fullName>
    </submittedName>
</protein>
<dbReference type="InterPro" id="IPR041628">
    <property type="entry name" value="ChlI/MoxR_AAA_lid"/>
</dbReference>
<dbReference type="EMBL" id="ANOF01000081">
    <property type="protein sequence ID" value="EMI26901.1"/>
    <property type="molecule type" value="Genomic_DNA"/>
</dbReference>
<dbReference type="SMART" id="SM00382">
    <property type="entry name" value="AAA"/>
    <property type="match status" value="1"/>
</dbReference>
<proteinExistence type="predicted"/>
<feature type="domain" description="AAA+ ATPase" evidence="1">
    <location>
        <begin position="42"/>
        <end position="183"/>
    </location>
</feature>
<dbReference type="InterPro" id="IPR011703">
    <property type="entry name" value="ATPase_AAA-3"/>
</dbReference>
<dbReference type="CDD" id="cd00009">
    <property type="entry name" value="AAA"/>
    <property type="match status" value="1"/>
</dbReference>
<dbReference type="PATRIC" id="fig|1263868.3.peg.2697"/>
<dbReference type="Gene3D" id="3.40.50.300">
    <property type="entry name" value="P-loop containing nucleotide triphosphate hydrolases"/>
    <property type="match status" value="1"/>
</dbReference>